<dbReference type="GO" id="GO:0016491">
    <property type="term" value="F:oxidoreductase activity"/>
    <property type="evidence" value="ECO:0007669"/>
    <property type="project" value="InterPro"/>
</dbReference>
<comment type="caution">
    <text evidence="2">The sequence shown here is derived from an EMBL/GenBank/DDBJ whole genome shotgun (WGS) entry which is preliminary data.</text>
</comment>
<dbReference type="CDD" id="cd02966">
    <property type="entry name" value="TlpA_like_family"/>
    <property type="match status" value="1"/>
</dbReference>
<dbReference type="SUPFAM" id="SSF52833">
    <property type="entry name" value="Thioredoxin-like"/>
    <property type="match status" value="1"/>
</dbReference>
<dbReference type="InterPro" id="IPR000866">
    <property type="entry name" value="AhpC/TSA"/>
</dbReference>
<dbReference type="PANTHER" id="PTHR42852">
    <property type="entry name" value="THIOL:DISULFIDE INTERCHANGE PROTEIN DSBE"/>
    <property type="match status" value="1"/>
</dbReference>
<evidence type="ECO:0000313" key="3">
    <source>
        <dbReference type="Proteomes" id="UP000229893"/>
    </source>
</evidence>
<dbReference type="InterPro" id="IPR013766">
    <property type="entry name" value="Thioredoxin_domain"/>
</dbReference>
<reference evidence="2 3" key="1">
    <citation type="submission" date="2017-09" db="EMBL/GenBank/DDBJ databases">
        <title>Depth-based differentiation of microbial function through sediment-hosted aquifers and enrichment of novel symbionts in the deep terrestrial subsurface.</title>
        <authorList>
            <person name="Probst A.J."/>
            <person name="Ladd B."/>
            <person name="Jarett J.K."/>
            <person name="Geller-Mcgrath D.E."/>
            <person name="Sieber C.M."/>
            <person name="Emerson J.B."/>
            <person name="Anantharaman K."/>
            <person name="Thomas B.C."/>
            <person name="Malmstrom R."/>
            <person name="Stieglmeier M."/>
            <person name="Klingl A."/>
            <person name="Woyke T."/>
            <person name="Ryan C.M."/>
            <person name="Banfield J.F."/>
        </authorList>
    </citation>
    <scope>NUCLEOTIDE SEQUENCE [LARGE SCALE GENOMIC DNA]</scope>
    <source>
        <strain evidence="2">CG11_big_fil_rev_8_21_14_0_20_35_14</strain>
    </source>
</reference>
<dbReference type="PROSITE" id="PS51352">
    <property type="entry name" value="THIOREDOXIN_2"/>
    <property type="match status" value="1"/>
</dbReference>
<evidence type="ECO:0000313" key="2">
    <source>
        <dbReference type="EMBL" id="PIR05139.1"/>
    </source>
</evidence>
<sequence>MSIITLIIIVLAIGVFILQEQDKNIESQNNAGTNSDNITDLPNLGEVKGLTLKDYKGNNISLKSFAGTPTIINSWAVWCPFCRDELPDFAKLQSEFNGQLDIISIDREESLENAKGFTN</sequence>
<name>A0A2H0N8C7_9BACT</name>
<dbReference type="Proteomes" id="UP000229893">
    <property type="component" value="Unassembled WGS sequence"/>
</dbReference>
<dbReference type="InterPro" id="IPR036249">
    <property type="entry name" value="Thioredoxin-like_sf"/>
</dbReference>
<dbReference type="EMBL" id="PCWO01000009">
    <property type="protein sequence ID" value="PIR05139.1"/>
    <property type="molecule type" value="Genomic_DNA"/>
</dbReference>
<proteinExistence type="predicted"/>
<dbReference type="GO" id="GO:0016209">
    <property type="term" value="F:antioxidant activity"/>
    <property type="evidence" value="ECO:0007669"/>
    <property type="project" value="InterPro"/>
</dbReference>
<dbReference type="Pfam" id="PF00578">
    <property type="entry name" value="AhpC-TSA"/>
    <property type="match status" value="1"/>
</dbReference>
<dbReference type="PANTHER" id="PTHR42852:SF13">
    <property type="entry name" value="PROTEIN DIPZ"/>
    <property type="match status" value="1"/>
</dbReference>
<dbReference type="Gene3D" id="3.40.30.10">
    <property type="entry name" value="Glutaredoxin"/>
    <property type="match status" value="1"/>
</dbReference>
<evidence type="ECO:0000259" key="1">
    <source>
        <dbReference type="PROSITE" id="PS51352"/>
    </source>
</evidence>
<organism evidence="2 3">
    <name type="scientific">Candidatus Liptonbacteria bacterium CG11_big_fil_rev_8_21_14_0_20_35_14</name>
    <dbReference type="NCBI Taxonomy" id="1974634"/>
    <lineage>
        <taxon>Bacteria</taxon>
        <taxon>Candidatus Liptoniibacteriota</taxon>
    </lineage>
</organism>
<dbReference type="InterPro" id="IPR050553">
    <property type="entry name" value="Thioredoxin_ResA/DsbE_sf"/>
</dbReference>
<accession>A0A2H0N8C7</accession>
<protein>
    <recommendedName>
        <fullName evidence="1">Thioredoxin domain-containing protein</fullName>
    </recommendedName>
</protein>
<feature type="domain" description="Thioredoxin" evidence="1">
    <location>
        <begin position="29"/>
        <end position="119"/>
    </location>
</feature>
<dbReference type="AlphaFoldDB" id="A0A2H0N8C7"/>
<gene>
    <name evidence="2" type="ORF">COV57_00645</name>
</gene>